<keyword evidence="2 4" id="KW-0689">Ribosomal protein</keyword>
<dbReference type="PATRIC" id="fig|1618555.3.peg.556"/>
<evidence type="ECO:0000256" key="1">
    <source>
        <dbReference type="ARBA" id="ARBA00007320"/>
    </source>
</evidence>
<dbReference type="GO" id="GO:0006412">
    <property type="term" value="P:translation"/>
    <property type="evidence" value="ECO:0007669"/>
    <property type="project" value="UniProtKB-UniRule"/>
</dbReference>
<comment type="function">
    <text evidence="4">Binds to the 23S rRNA.</text>
</comment>
<dbReference type="HAMAP" id="MF_01341">
    <property type="entry name" value="Ribosomal_uL15"/>
    <property type="match status" value="1"/>
</dbReference>
<dbReference type="AlphaFoldDB" id="A0A0G0UTE4"/>
<accession>A0A0G0UTE4</accession>
<dbReference type="InterPro" id="IPR021131">
    <property type="entry name" value="Ribosomal_uL15/eL18"/>
</dbReference>
<dbReference type="Gene3D" id="3.100.10.10">
    <property type="match status" value="1"/>
</dbReference>
<evidence type="ECO:0000256" key="3">
    <source>
        <dbReference type="ARBA" id="ARBA00023274"/>
    </source>
</evidence>
<reference evidence="7 8" key="1">
    <citation type="journal article" date="2015" name="Nature">
        <title>rRNA introns, odd ribosomes, and small enigmatic genomes across a large radiation of phyla.</title>
        <authorList>
            <person name="Brown C.T."/>
            <person name="Hug L.A."/>
            <person name="Thomas B.C."/>
            <person name="Sharon I."/>
            <person name="Castelle C.J."/>
            <person name="Singh A."/>
            <person name="Wilkins M.J."/>
            <person name="Williams K.H."/>
            <person name="Banfield J.F."/>
        </authorList>
    </citation>
    <scope>NUCLEOTIDE SEQUENCE [LARGE SCALE GENOMIC DNA]</scope>
</reference>
<keyword evidence="4" id="KW-0699">rRNA-binding</keyword>
<dbReference type="GO" id="GO:0019843">
    <property type="term" value="F:rRNA binding"/>
    <property type="evidence" value="ECO:0007669"/>
    <property type="project" value="UniProtKB-UniRule"/>
</dbReference>
<comment type="subunit">
    <text evidence="4">Part of the 50S ribosomal subunit.</text>
</comment>
<feature type="domain" description="Large ribosomal subunit protein uL15/eL18" evidence="6">
    <location>
        <begin position="83"/>
        <end position="130"/>
    </location>
</feature>
<sequence>MRINELPRIITRPKKRVGRGIGSGKGGHTSSRGNKGQKAREDVPLLYEGTKTKKSLVKRIPLLRGKGKLKPNEKPVILHLGDLAGLPAKSVVTGDYKILDGGEVNKALIIKVPVSKSAAKKIIKAGGKIEGNE</sequence>
<dbReference type="InterPro" id="IPR036227">
    <property type="entry name" value="Ribosomal_uL15/eL18_sf"/>
</dbReference>
<dbReference type="SUPFAM" id="SSF52080">
    <property type="entry name" value="Ribosomal proteins L15p and L18e"/>
    <property type="match status" value="1"/>
</dbReference>
<comment type="similarity">
    <text evidence="1 4">Belongs to the universal ribosomal protein uL15 family.</text>
</comment>
<evidence type="ECO:0000256" key="2">
    <source>
        <dbReference type="ARBA" id="ARBA00022980"/>
    </source>
</evidence>
<dbReference type="GO" id="GO:0015934">
    <property type="term" value="C:large ribosomal subunit"/>
    <property type="evidence" value="ECO:0007669"/>
    <property type="project" value="InterPro"/>
</dbReference>
<evidence type="ECO:0000313" key="8">
    <source>
        <dbReference type="Proteomes" id="UP000034676"/>
    </source>
</evidence>
<gene>
    <name evidence="4" type="primary">rplO</name>
    <name evidence="7" type="ORF">UU42_C0006G0037</name>
</gene>
<dbReference type="GO" id="GO:0003735">
    <property type="term" value="F:structural constituent of ribosome"/>
    <property type="evidence" value="ECO:0007669"/>
    <property type="project" value="InterPro"/>
</dbReference>
<evidence type="ECO:0000256" key="5">
    <source>
        <dbReference type="SAM" id="MobiDB-lite"/>
    </source>
</evidence>
<feature type="region of interest" description="Disordered" evidence="5">
    <location>
        <begin position="1"/>
        <end position="44"/>
    </location>
</feature>
<organism evidence="7 8">
    <name type="scientific">Candidatus Woesebacteria bacterium GW2011_GWA1_41_13b</name>
    <dbReference type="NCBI Taxonomy" id="1618555"/>
    <lineage>
        <taxon>Bacteria</taxon>
        <taxon>Candidatus Woeseibacteriota</taxon>
    </lineage>
</organism>
<evidence type="ECO:0000256" key="4">
    <source>
        <dbReference type="HAMAP-Rule" id="MF_01341"/>
    </source>
</evidence>
<keyword evidence="4" id="KW-0694">RNA-binding</keyword>
<name>A0A0G0UTE4_9BACT</name>
<dbReference type="EMBL" id="LCAO01000006">
    <property type="protein sequence ID" value="KKR91998.1"/>
    <property type="molecule type" value="Genomic_DNA"/>
</dbReference>
<evidence type="ECO:0000313" key="7">
    <source>
        <dbReference type="EMBL" id="KKR91998.1"/>
    </source>
</evidence>
<dbReference type="Proteomes" id="UP000034676">
    <property type="component" value="Unassembled WGS sequence"/>
</dbReference>
<evidence type="ECO:0000259" key="6">
    <source>
        <dbReference type="Pfam" id="PF00828"/>
    </source>
</evidence>
<dbReference type="InterPro" id="IPR030878">
    <property type="entry name" value="Ribosomal_uL15"/>
</dbReference>
<comment type="caution">
    <text evidence="7">The sequence shown here is derived from an EMBL/GenBank/DDBJ whole genome shotgun (WGS) entry which is preliminary data.</text>
</comment>
<proteinExistence type="inferred from homology"/>
<protein>
    <recommendedName>
        <fullName evidence="4">Large ribosomal subunit protein uL15</fullName>
    </recommendedName>
</protein>
<dbReference type="Pfam" id="PF00828">
    <property type="entry name" value="Ribosomal_L27A"/>
    <property type="match status" value="1"/>
</dbReference>
<keyword evidence="3 4" id="KW-0687">Ribonucleoprotein</keyword>